<dbReference type="Proteomes" id="UP000070544">
    <property type="component" value="Unassembled WGS sequence"/>
</dbReference>
<dbReference type="STRING" id="1344416.A0A138ZY71"/>
<accession>A0A138ZY71</accession>
<evidence type="ECO:0000256" key="1">
    <source>
        <dbReference type="ARBA" id="ARBA00022723"/>
    </source>
</evidence>
<dbReference type="GO" id="GO:0070813">
    <property type="term" value="P:hydrogen sulfide metabolic process"/>
    <property type="evidence" value="ECO:0007669"/>
    <property type="project" value="TreeGrafter"/>
</dbReference>
<sequence length="305" mass="33497">MSNVNQAAKEFRALKGKPVVRTVLEKDTETAQYVVWDPETKDGLIIDSVLNFDPVAGKASHKSAQELLDVVRSEGINVVKIIETHAHADHLTAAQYLKQQLGGSVPVCIGEGIKHVQEVFAPMFQMEGVVSTEDFDHLFTDGESYTLGNIECEVFASPGHTPACMVHRIGDAIFTGDTIFMPDVGSARCDFPKGSAEMLYGSIQKIFSLPPHTRVFVGHDYPPEGRKHTFETTVSAQTTANKHINASTPLDDFVSWRRGRDDTLKPPRLILPSLQVNIRAGRLPMEGGKVMLRIPVTVDDHAANL</sequence>
<keyword evidence="4" id="KW-1185">Reference proteome</keyword>
<feature type="domain" description="Metallo-beta-lactamase" evidence="2">
    <location>
        <begin position="29"/>
        <end position="219"/>
    </location>
</feature>
<protein>
    <submittedName>
        <fullName evidence="3">Beta-lactamase-like protein</fullName>
    </submittedName>
</protein>
<dbReference type="CDD" id="cd07724">
    <property type="entry name" value="POD-like_MBL-fold"/>
    <property type="match status" value="1"/>
</dbReference>
<dbReference type="PANTHER" id="PTHR43084:SF1">
    <property type="entry name" value="PERSULFIDE DIOXYGENASE ETHE1, MITOCHONDRIAL"/>
    <property type="match status" value="1"/>
</dbReference>
<dbReference type="InterPro" id="IPR001279">
    <property type="entry name" value="Metallo-B-lactamas"/>
</dbReference>
<keyword evidence="1" id="KW-0479">Metal-binding</keyword>
<dbReference type="InterPro" id="IPR036866">
    <property type="entry name" value="RibonucZ/Hydroxyglut_hydro"/>
</dbReference>
<dbReference type="InterPro" id="IPR051682">
    <property type="entry name" value="Mito_Persulfide_Diox"/>
</dbReference>
<dbReference type="OMA" id="VMDIDYA"/>
<evidence type="ECO:0000313" key="3">
    <source>
        <dbReference type="EMBL" id="KXS09446.1"/>
    </source>
</evidence>
<dbReference type="GO" id="GO:0006749">
    <property type="term" value="P:glutathione metabolic process"/>
    <property type="evidence" value="ECO:0007669"/>
    <property type="project" value="InterPro"/>
</dbReference>
<dbReference type="SUPFAM" id="SSF56281">
    <property type="entry name" value="Metallo-hydrolase/oxidoreductase"/>
    <property type="match status" value="1"/>
</dbReference>
<name>A0A138ZY71_GONPJ</name>
<evidence type="ECO:0000313" key="4">
    <source>
        <dbReference type="Proteomes" id="UP000070544"/>
    </source>
</evidence>
<dbReference type="GO" id="GO:0046872">
    <property type="term" value="F:metal ion binding"/>
    <property type="evidence" value="ECO:0007669"/>
    <property type="project" value="UniProtKB-KW"/>
</dbReference>
<dbReference type="EMBL" id="KQ965864">
    <property type="protein sequence ID" value="KXS09446.1"/>
    <property type="molecule type" value="Genomic_DNA"/>
</dbReference>
<dbReference type="Pfam" id="PF00753">
    <property type="entry name" value="Lactamase_B"/>
    <property type="match status" value="1"/>
</dbReference>
<organism evidence="3 4">
    <name type="scientific">Gonapodya prolifera (strain JEL478)</name>
    <name type="common">Monoblepharis prolifera</name>
    <dbReference type="NCBI Taxonomy" id="1344416"/>
    <lineage>
        <taxon>Eukaryota</taxon>
        <taxon>Fungi</taxon>
        <taxon>Fungi incertae sedis</taxon>
        <taxon>Chytridiomycota</taxon>
        <taxon>Chytridiomycota incertae sedis</taxon>
        <taxon>Monoblepharidomycetes</taxon>
        <taxon>Monoblepharidales</taxon>
        <taxon>Gonapodyaceae</taxon>
        <taxon>Gonapodya</taxon>
    </lineage>
</organism>
<gene>
    <name evidence="3" type="ORF">M427DRAFT_64119</name>
</gene>
<evidence type="ECO:0000259" key="2">
    <source>
        <dbReference type="SMART" id="SM00849"/>
    </source>
</evidence>
<dbReference type="PANTHER" id="PTHR43084">
    <property type="entry name" value="PERSULFIDE DIOXYGENASE ETHE1"/>
    <property type="match status" value="1"/>
</dbReference>
<dbReference type="Gene3D" id="3.60.15.10">
    <property type="entry name" value="Ribonuclease Z/Hydroxyacylglutathione hydrolase-like"/>
    <property type="match status" value="1"/>
</dbReference>
<dbReference type="SMART" id="SM00849">
    <property type="entry name" value="Lactamase_B"/>
    <property type="match status" value="1"/>
</dbReference>
<dbReference type="InterPro" id="IPR044528">
    <property type="entry name" value="POD-like_MBL-fold"/>
</dbReference>
<proteinExistence type="predicted"/>
<dbReference type="AlphaFoldDB" id="A0A138ZY71"/>
<dbReference type="OrthoDB" id="449487at2759"/>
<reference evidence="3 4" key="1">
    <citation type="journal article" date="2015" name="Genome Biol. Evol.">
        <title>Phylogenomic analyses indicate that early fungi evolved digesting cell walls of algal ancestors of land plants.</title>
        <authorList>
            <person name="Chang Y."/>
            <person name="Wang S."/>
            <person name="Sekimoto S."/>
            <person name="Aerts A.L."/>
            <person name="Choi C."/>
            <person name="Clum A."/>
            <person name="LaButti K.M."/>
            <person name="Lindquist E.A."/>
            <person name="Yee Ngan C."/>
            <person name="Ohm R.A."/>
            <person name="Salamov A.A."/>
            <person name="Grigoriev I.V."/>
            <person name="Spatafora J.W."/>
            <person name="Berbee M.L."/>
        </authorList>
    </citation>
    <scope>NUCLEOTIDE SEQUENCE [LARGE SCALE GENOMIC DNA]</scope>
    <source>
        <strain evidence="3 4">JEL478</strain>
    </source>
</reference>
<dbReference type="GO" id="GO:0050313">
    <property type="term" value="F:sulfur dioxygenase activity"/>
    <property type="evidence" value="ECO:0007669"/>
    <property type="project" value="InterPro"/>
</dbReference>